<keyword evidence="2" id="KW-1185">Reference proteome</keyword>
<organism evidence="1 2">
    <name type="scientific">Tamlana crocina</name>
    <dbReference type="NCBI Taxonomy" id="393006"/>
    <lineage>
        <taxon>Bacteria</taxon>
        <taxon>Pseudomonadati</taxon>
        <taxon>Bacteroidota</taxon>
        <taxon>Flavobacteriia</taxon>
        <taxon>Flavobacteriales</taxon>
        <taxon>Flavobacteriaceae</taxon>
        <taxon>Tamlana</taxon>
    </lineage>
</organism>
<accession>A0ABX1DCE0</accession>
<protein>
    <submittedName>
        <fullName evidence="1">Uncharacterized protein</fullName>
    </submittedName>
</protein>
<proteinExistence type="predicted"/>
<sequence>MNTVNMAAGFNNFMGFKSTMRLPKVIKTIKKYNVPVPMPNQILLSKQEITRINNPSNLLVLCCFDNQPSNPKLGFKIAFFEVLQST</sequence>
<evidence type="ECO:0000313" key="2">
    <source>
        <dbReference type="Proteomes" id="UP000760545"/>
    </source>
</evidence>
<evidence type="ECO:0000313" key="1">
    <source>
        <dbReference type="EMBL" id="NJX14703.1"/>
    </source>
</evidence>
<name>A0ABX1DCE0_9FLAO</name>
<dbReference type="RefSeq" id="WP_167916948.1">
    <property type="nucleotide sequence ID" value="NZ_JAAVJS010000004.1"/>
</dbReference>
<gene>
    <name evidence="1" type="ORF">HC176_04310</name>
</gene>
<dbReference type="Proteomes" id="UP000760545">
    <property type="component" value="Unassembled WGS sequence"/>
</dbReference>
<dbReference type="EMBL" id="JAAVJS010000004">
    <property type="protein sequence ID" value="NJX14703.1"/>
    <property type="molecule type" value="Genomic_DNA"/>
</dbReference>
<comment type="caution">
    <text evidence="1">The sequence shown here is derived from an EMBL/GenBank/DDBJ whole genome shotgun (WGS) entry which is preliminary data.</text>
</comment>
<reference evidence="1 2" key="1">
    <citation type="submission" date="2020-03" db="EMBL/GenBank/DDBJ databases">
        <title>Tamlana sp. nov, isolated from XXX.</title>
        <authorList>
            <person name="Cao W.R."/>
        </authorList>
    </citation>
    <scope>NUCLEOTIDE SEQUENCE [LARGE SCALE GENOMIC DNA]</scope>
    <source>
        <strain evidence="1 2">HST1-43</strain>
    </source>
</reference>